<dbReference type="AlphaFoldDB" id="A0A396HGF2"/>
<gene>
    <name evidence="1" type="ORF">MtrunA17_Chr6g0470761</name>
</gene>
<reference evidence="1" key="1">
    <citation type="journal article" date="2018" name="Nat. Plants">
        <title>Whole-genome landscape of Medicago truncatula symbiotic genes.</title>
        <authorList>
            <person name="Pecrix Y."/>
            <person name="Gamas P."/>
            <person name="Carrere S."/>
        </authorList>
    </citation>
    <scope>NUCLEOTIDE SEQUENCE</scope>
    <source>
        <tissue evidence="1">Leaves</tissue>
    </source>
</reference>
<comment type="caution">
    <text evidence="1">The sequence shown here is derived from an EMBL/GenBank/DDBJ whole genome shotgun (WGS) entry which is preliminary data.</text>
</comment>
<evidence type="ECO:0000313" key="1">
    <source>
        <dbReference type="EMBL" id="RHN51621.1"/>
    </source>
</evidence>
<sequence length="45" mass="5561">MFKCAESTHHEQRTYEDHQKGIGKLRRLWWKIQRKVNHKSTPLEE</sequence>
<dbReference type="Gramene" id="rna36098">
    <property type="protein sequence ID" value="RHN51621.1"/>
    <property type="gene ID" value="gene36098"/>
</dbReference>
<protein>
    <submittedName>
        <fullName evidence="1">Uncharacterized protein</fullName>
    </submittedName>
</protein>
<accession>A0A396HGF2</accession>
<name>A0A396HGF2_MEDTR</name>
<organism evidence="1">
    <name type="scientific">Medicago truncatula</name>
    <name type="common">Barrel medic</name>
    <name type="synonym">Medicago tribuloides</name>
    <dbReference type="NCBI Taxonomy" id="3880"/>
    <lineage>
        <taxon>Eukaryota</taxon>
        <taxon>Viridiplantae</taxon>
        <taxon>Streptophyta</taxon>
        <taxon>Embryophyta</taxon>
        <taxon>Tracheophyta</taxon>
        <taxon>Spermatophyta</taxon>
        <taxon>Magnoliopsida</taxon>
        <taxon>eudicotyledons</taxon>
        <taxon>Gunneridae</taxon>
        <taxon>Pentapetalae</taxon>
        <taxon>rosids</taxon>
        <taxon>fabids</taxon>
        <taxon>Fabales</taxon>
        <taxon>Fabaceae</taxon>
        <taxon>Papilionoideae</taxon>
        <taxon>50 kb inversion clade</taxon>
        <taxon>NPAAA clade</taxon>
        <taxon>Hologalegina</taxon>
        <taxon>IRL clade</taxon>
        <taxon>Trifolieae</taxon>
        <taxon>Medicago</taxon>
    </lineage>
</organism>
<proteinExistence type="predicted"/>
<dbReference type="EMBL" id="PSQE01000006">
    <property type="protein sequence ID" value="RHN51621.1"/>
    <property type="molecule type" value="Genomic_DNA"/>
</dbReference>
<dbReference type="Proteomes" id="UP000265566">
    <property type="component" value="Chromosome 6"/>
</dbReference>